<feature type="region of interest" description="Disordered" evidence="2">
    <location>
        <begin position="72"/>
        <end position="124"/>
    </location>
</feature>
<feature type="compositionally biased region" description="Basic and acidic residues" evidence="2">
    <location>
        <begin position="170"/>
        <end position="186"/>
    </location>
</feature>
<reference evidence="4 5" key="1">
    <citation type="submission" date="2019-04" db="EMBL/GenBank/DDBJ databases">
        <title>Chromosome genome assembly for Takifugu flavidus.</title>
        <authorList>
            <person name="Xiao S."/>
        </authorList>
    </citation>
    <scope>NUCLEOTIDE SEQUENCE [LARGE SCALE GENOMIC DNA]</scope>
    <source>
        <strain evidence="4">HTHZ2018</strain>
        <tissue evidence="4">Muscle</tissue>
    </source>
</reference>
<evidence type="ECO:0000313" key="4">
    <source>
        <dbReference type="EMBL" id="TWW81691.1"/>
    </source>
</evidence>
<gene>
    <name evidence="4" type="ORF">D4764_01G0015060</name>
</gene>
<accession>A0A5C6PSH0</accession>
<proteinExistence type="predicted"/>
<dbReference type="InterPro" id="IPR001878">
    <property type="entry name" value="Znf_CCHC"/>
</dbReference>
<dbReference type="SMART" id="SM00343">
    <property type="entry name" value="ZnF_C2HC"/>
    <property type="match status" value="1"/>
</dbReference>
<keyword evidence="1" id="KW-0479">Metal-binding</keyword>
<dbReference type="Proteomes" id="UP000324091">
    <property type="component" value="Chromosome 1"/>
</dbReference>
<dbReference type="GO" id="GO:0003676">
    <property type="term" value="F:nucleic acid binding"/>
    <property type="evidence" value="ECO:0007669"/>
    <property type="project" value="InterPro"/>
</dbReference>
<dbReference type="AlphaFoldDB" id="A0A5C6PSH0"/>
<keyword evidence="5" id="KW-1185">Reference proteome</keyword>
<organism evidence="4 5">
    <name type="scientific">Takifugu flavidus</name>
    <name type="common">sansaifugu</name>
    <dbReference type="NCBI Taxonomy" id="433684"/>
    <lineage>
        <taxon>Eukaryota</taxon>
        <taxon>Metazoa</taxon>
        <taxon>Chordata</taxon>
        <taxon>Craniata</taxon>
        <taxon>Vertebrata</taxon>
        <taxon>Euteleostomi</taxon>
        <taxon>Actinopterygii</taxon>
        <taxon>Neopterygii</taxon>
        <taxon>Teleostei</taxon>
        <taxon>Neoteleostei</taxon>
        <taxon>Acanthomorphata</taxon>
        <taxon>Eupercaria</taxon>
        <taxon>Tetraodontiformes</taxon>
        <taxon>Tetradontoidea</taxon>
        <taxon>Tetraodontidae</taxon>
        <taxon>Takifugu</taxon>
    </lineage>
</organism>
<dbReference type="Pfam" id="PF00098">
    <property type="entry name" value="zf-CCHC"/>
    <property type="match status" value="1"/>
</dbReference>
<keyword evidence="1" id="KW-0863">Zinc-finger</keyword>
<feature type="compositionally biased region" description="Polar residues" evidence="2">
    <location>
        <begin position="98"/>
        <end position="107"/>
    </location>
</feature>
<dbReference type="SUPFAM" id="SSF57756">
    <property type="entry name" value="Retrovirus zinc finger-like domains"/>
    <property type="match status" value="1"/>
</dbReference>
<feature type="region of interest" description="Disordered" evidence="2">
    <location>
        <begin position="162"/>
        <end position="186"/>
    </location>
</feature>
<feature type="region of interest" description="Disordered" evidence="2">
    <location>
        <begin position="244"/>
        <end position="263"/>
    </location>
</feature>
<evidence type="ECO:0000259" key="3">
    <source>
        <dbReference type="PROSITE" id="PS50158"/>
    </source>
</evidence>
<feature type="domain" description="CCHC-type" evidence="3">
    <location>
        <begin position="57"/>
        <end position="73"/>
    </location>
</feature>
<protein>
    <submittedName>
        <fullName evidence="4">Transposon TX1 uncharacterized 82 kDa protein ORF 1</fullName>
    </submittedName>
</protein>
<keyword evidence="1" id="KW-0862">Zinc</keyword>
<evidence type="ECO:0000313" key="5">
    <source>
        <dbReference type="Proteomes" id="UP000324091"/>
    </source>
</evidence>
<evidence type="ECO:0000256" key="1">
    <source>
        <dbReference type="PROSITE-ProRule" id="PRU00047"/>
    </source>
</evidence>
<dbReference type="Gene3D" id="4.10.60.10">
    <property type="entry name" value="Zinc finger, CCHC-type"/>
    <property type="match status" value="1"/>
</dbReference>
<dbReference type="InterPro" id="IPR036875">
    <property type="entry name" value="Znf_CCHC_sf"/>
</dbReference>
<dbReference type="GO" id="GO:0008270">
    <property type="term" value="F:zinc ion binding"/>
    <property type="evidence" value="ECO:0007669"/>
    <property type="project" value="UniProtKB-KW"/>
</dbReference>
<evidence type="ECO:0000256" key="2">
    <source>
        <dbReference type="SAM" id="MobiDB-lite"/>
    </source>
</evidence>
<dbReference type="PROSITE" id="PS50158">
    <property type="entry name" value="ZF_CCHC"/>
    <property type="match status" value="1"/>
</dbReference>
<name>A0A5C6PSH0_9TELE</name>
<sequence>MRLIPLGSKSLLLSHVVSFRRQVSMILNNNEEELKLALRFRVDDFDYTVFVTTDSQKCFGCGEEGHLIRSCPNGAEARRPANPPISAAPRTHDRDSESAQNTQSDAGTTVEVEEPAGLQGDRLGDHLDLQSERLTGEMVEQTVPRMIETILDNEDVGVEVSSLSASTKRKSTDTKVNNDKEASAHDDDVKVEVRPAYTLESIKFFLRVTKKQRSVQVEDYYPDPQLFQDCVKMFMKMEIRRARFQRPGDVPPQENAGQDSVSA</sequence>
<dbReference type="EMBL" id="RHFK02000001">
    <property type="protein sequence ID" value="TWW81691.1"/>
    <property type="molecule type" value="Genomic_DNA"/>
</dbReference>
<comment type="caution">
    <text evidence="4">The sequence shown here is derived from an EMBL/GenBank/DDBJ whole genome shotgun (WGS) entry which is preliminary data.</text>
</comment>